<dbReference type="InterPro" id="IPR002575">
    <property type="entry name" value="Aminoglycoside_PTrfase"/>
</dbReference>
<proteinExistence type="predicted"/>
<comment type="caution">
    <text evidence="3">The sequence shown here is derived from an EMBL/GenBank/DDBJ whole genome shotgun (WGS) entry which is preliminary data.</text>
</comment>
<keyword evidence="4" id="KW-1185">Reference proteome</keyword>
<dbReference type="SUPFAM" id="SSF56112">
    <property type="entry name" value="Protein kinase-like (PK-like)"/>
    <property type="match status" value="1"/>
</dbReference>
<dbReference type="Gene3D" id="3.90.1200.10">
    <property type="match status" value="1"/>
</dbReference>
<dbReference type="Pfam" id="PF01636">
    <property type="entry name" value="APH"/>
    <property type="match status" value="1"/>
</dbReference>
<feature type="domain" description="Aminoglycoside phosphotransferase" evidence="2">
    <location>
        <begin position="45"/>
        <end position="265"/>
    </location>
</feature>
<dbReference type="InterPro" id="IPR011009">
    <property type="entry name" value="Kinase-like_dom_sf"/>
</dbReference>
<evidence type="ECO:0000313" key="4">
    <source>
        <dbReference type="Proteomes" id="UP001262835"/>
    </source>
</evidence>
<dbReference type="EMBL" id="JAUZVT010000002">
    <property type="protein sequence ID" value="MDT3331038.1"/>
    <property type="molecule type" value="Genomic_DNA"/>
</dbReference>
<dbReference type="Proteomes" id="UP001262835">
    <property type="component" value="Unassembled WGS sequence"/>
</dbReference>
<protein>
    <submittedName>
        <fullName evidence="3">Aminoglycoside phosphotransferase</fullName>
    </submittedName>
</protein>
<evidence type="ECO:0000256" key="1">
    <source>
        <dbReference type="SAM" id="MobiDB-lite"/>
    </source>
</evidence>
<evidence type="ECO:0000259" key="2">
    <source>
        <dbReference type="Pfam" id="PF01636"/>
    </source>
</evidence>
<name>A0ABU3GK05_9MICO</name>
<evidence type="ECO:0000313" key="3">
    <source>
        <dbReference type="EMBL" id="MDT3331038.1"/>
    </source>
</evidence>
<gene>
    <name evidence="3" type="ORF">Q9S78_10160</name>
</gene>
<dbReference type="RefSeq" id="WP_311870149.1">
    <property type="nucleotide sequence ID" value="NZ_JAUZVT010000002.1"/>
</dbReference>
<organism evidence="3 4">
    <name type="scientific">Microbacterium aquilitoris</name>
    <dbReference type="NCBI Taxonomy" id="3067307"/>
    <lineage>
        <taxon>Bacteria</taxon>
        <taxon>Bacillati</taxon>
        <taxon>Actinomycetota</taxon>
        <taxon>Actinomycetes</taxon>
        <taxon>Micrococcales</taxon>
        <taxon>Microbacteriaceae</taxon>
        <taxon>Microbacterium</taxon>
    </lineage>
</organism>
<sequence>MARSPLTLAAAATAALSQASGVRTSITGAAALSEDVGHRYDSALLHLDDGTRLVVRVPESDEAEADAVRETTALGALTPGVRAMLPFRAPETLGTSRVGGRTARVQTYLAGYRVDAAHVPPGRGVATAIAAAIAGIHELPTSIVHGTGLPARTAAQVRTDTERLLDRAESTGRLPFGLLRRWSRAVALDALWNLEPTVILGGVDPASFTLTDVEGVPTVAGLLHWGGLSVGDPAEDLRWVASAPDAAADVVVAYAAASGRAPDAMLAERARLHAELEFAKWLAHGHDTASESVMTDAVALLESLDESVRDEAPIGSGTVSIDDALAALGRVPASTTGAIDTSMQTDAYDPGMLDGYEDDDAAPAASVVDQETEALEFGDWAGSQAETPAEESDPDDAAKNALRRWTGTA</sequence>
<feature type="region of interest" description="Disordered" evidence="1">
    <location>
        <begin position="354"/>
        <end position="409"/>
    </location>
</feature>
<accession>A0ABU3GK05</accession>
<reference evidence="3 4" key="1">
    <citation type="submission" date="2023-08" db="EMBL/GenBank/DDBJ databases">
        <title>Microbacterium aquilitoris sp. nov. and Microbacterium gwkjibeachense sp. nov., isolated from beach.</title>
        <authorList>
            <person name="Lee S.D."/>
            <person name="Yang H."/>
            <person name="Kim I."/>
        </authorList>
    </citation>
    <scope>NUCLEOTIDE SEQUENCE [LARGE SCALE GENOMIC DNA]</scope>
    <source>
        <strain evidence="3 4">KSW-18</strain>
    </source>
</reference>